<dbReference type="EMBL" id="JABBGH010000004">
    <property type="protein sequence ID" value="NML67856.1"/>
    <property type="molecule type" value="Genomic_DNA"/>
</dbReference>
<reference evidence="2 3" key="1">
    <citation type="submission" date="2020-04" db="EMBL/GenBank/DDBJ databases">
        <title>Hymenobacter polaris sp. nov., isolated from Arctic soil.</title>
        <authorList>
            <person name="Dahal R.H."/>
        </authorList>
    </citation>
    <scope>NUCLEOTIDE SEQUENCE [LARGE SCALE GENOMIC DNA]</scope>
    <source>
        <strain evidence="2 3">RP-2-7</strain>
    </source>
</reference>
<protein>
    <submittedName>
        <fullName evidence="2">Helix-turn-helix domain-containing protein</fullName>
    </submittedName>
</protein>
<dbReference type="InterPro" id="IPR041657">
    <property type="entry name" value="HTH_17"/>
</dbReference>
<organism evidence="2 3">
    <name type="scientific">Hymenobacter polaris</name>
    <dbReference type="NCBI Taxonomy" id="2682546"/>
    <lineage>
        <taxon>Bacteria</taxon>
        <taxon>Pseudomonadati</taxon>
        <taxon>Bacteroidota</taxon>
        <taxon>Cytophagia</taxon>
        <taxon>Cytophagales</taxon>
        <taxon>Hymenobacteraceae</taxon>
        <taxon>Hymenobacter</taxon>
    </lineage>
</organism>
<keyword evidence="3" id="KW-1185">Reference proteome</keyword>
<evidence type="ECO:0000313" key="3">
    <source>
        <dbReference type="Proteomes" id="UP000559626"/>
    </source>
</evidence>
<dbReference type="Proteomes" id="UP000559626">
    <property type="component" value="Unassembled WGS sequence"/>
</dbReference>
<accession>A0A7Y0AI74</accession>
<proteinExistence type="predicted"/>
<dbReference type="AlphaFoldDB" id="A0A7Y0AI74"/>
<evidence type="ECO:0000259" key="1">
    <source>
        <dbReference type="Pfam" id="PF12728"/>
    </source>
</evidence>
<feature type="domain" description="Helix-turn-helix" evidence="1">
    <location>
        <begin position="7"/>
        <end position="56"/>
    </location>
</feature>
<name>A0A7Y0AI74_9BACT</name>
<evidence type="ECO:0000313" key="2">
    <source>
        <dbReference type="EMBL" id="NML67856.1"/>
    </source>
</evidence>
<sequence>MQLPDRLLNVREAAHYLRLTPEGVRKARRQGRLSGVHLKEKEWGFRQSELDRYLTRYNRHPLINSQ</sequence>
<dbReference type="Pfam" id="PF12728">
    <property type="entry name" value="HTH_17"/>
    <property type="match status" value="1"/>
</dbReference>
<comment type="caution">
    <text evidence="2">The sequence shown here is derived from an EMBL/GenBank/DDBJ whole genome shotgun (WGS) entry which is preliminary data.</text>
</comment>
<gene>
    <name evidence="2" type="ORF">HHL22_21860</name>
</gene>
<dbReference type="RefSeq" id="WP_169533564.1">
    <property type="nucleotide sequence ID" value="NZ_JABBGH010000004.1"/>
</dbReference>